<dbReference type="PANTHER" id="PTHR30005">
    <property type="entry name" value="EXOPOLYPHOSPHATASE"/>
    <property type="match status" value="1"/>
</dbReference>
<sequence length="308" mass="33002">MQHPKQFAAVDLGSNSFRLQIARNDHGRPHPLITLKETVRLAAGLNEDGHLVGAVCDEALAALTRFGARLAGIPPHQVRVVATNTFRVAANIDDFLPRAEAALGFPINIIDGHEEARLIYLGAAHSLTDARDPRLVIDIGGGSTEIIVGRGFDAHWMASIQLGCVTWSQRYFPDGVILPERMAQAEAACRAALAPHLDVLLRHRWEQVIGTSGTARSLADVVQLNGFGSSQLTPAALAVLRQVLIEAGHVDRVQLQGLRADRRPVLAGGLSIMAAVFEALALDHMDITLGGLRDGVMYDLLARAQGGA</sequence>
<dbReference type="CDD" id="cd24053">
    <property type="entry name" value="ASKHA_NBD_EcPPX-GppA-like"/>
    <property type="match status" value="1"/>
</dbReference>
<organism evidence="2 3">
    <name type="scientific">Andreprevotia lacus DSM 23236</name>
    <dbReference type="NCBI Taxonomy" id="1121001"/>
    <lineage>
        <taxon>Bacteria</taxon>
        <taxon>Pseudomonadati</taxon>
        <taxon>Pseudomonadota</taxon>
        <taxon>Betaproteobacteria</taxon>
        <taxon>Neisseriales</taxon>
        <taxon>Chitinibacteraceae</taxon>
        <taxon>Andreprevotia</taxon>
    </lineage>
</organism>
<evidence type="ECO:0000259" key="1">
    <source>
        <dbReference type="Pfam" id="PF02541"/>
    </source>
</evidence>
<dbReference type="InterPro" id="IPR003695">
    <property type="entry name" value="Ppx_GppA_N"/>
</dbReference>
<dbReference type="EMBL" id="FWXD01000040">
    <property type="protein sequence ID" value="SMC29701.1"/>
    <property type="molecule type" value="Genomic_DNA"/>
</dbReference>
<dbReference type="STRING" id="1121001.SAMN02745857_04035"/>
<evidence type="ECO:0000313" key="3">
    <source>
        <dbReference type="Proteomes" id="UP000192761"/>
    </source>
</evidence>
<dbReference type="Gene3D" id="3.30.420.40">
    <property type="match status" value="1"/>
</dbReference>
<dbReference type="InterPro" id="IPR043129">
    <property type="entry name" value="ATPase_NBD"/>
</dbReference>
<dbReference type="Gene3D" id="3.30.420.150">
    <property type="entry name" value="Exopolyphosphatase. Domain 2"/>
    <property type="match status" value="1"/>
</dbReference>
<dbReference type="OrthoDB" id="9793035at2"/>
<protein>
    <submittedName>
        <fullName evidence="2">Exopolyphosphatase</fullName>
    </submittedName>
</protein>
<feature type="domain" description="Ppx/GppA phosphatase N-terminal" evidence="1">
    <location>
        <begin position="21"/>
        <end position="303"/>
    </location>
</feature>
<dbReference type="Proteomes" id="UP000192761">
    <property type="component" value="Unassembled WGS sequence"/>
</dbReference>
<dbReference type="RefSeq" id="WP_084092952.1">
    <property type="nucleotide sequence ID" value="NZ_FWXD01000040.1"/>
</dbReference>
<dbReference type="GO" id="GO:0016462">
    <property type="term" value="F:pyrophosphatase activity"/>
    <property type="evidence" value="ECO:0007669"/>
    <property type="project" value="TreeGrafter"/>
</dbReference>
<name>A0A1W1Y1M6_9NEIS</name>
<dbReference type="InterPro" id="IPR050273">
    <property type="entry name" value="GppA/Ppx_hydrolase"/>
</dbReference>
<dbReference type="AlphaFoldDB" id="A0A1W1Y1M6"/>
<dbReference type="PANTHER" id="PTHR30005:SF0">
    <property type="entry name" value="RETROGRADE REGULATION PROTEIN 2"/>
    <property type="match status" value="1"/>
</dbReference>
<keyword evidence="3" id="KW-1185">Reference proteome</keyword>
<reference evidence="2 3" key="1">
    <citation type="submission" date="2017-04" db="EMBL/GenBank/DDBJ databases">
        <authorList>
            <person name="Afonso C.L."/>
            <person name="Miller P.J."/>
            <person name="Scott M.A."/>
            <person name="Spackman E."/>
            <person name="Goraichik I."/>
            <person name="Dimitrov K.M."/>
            <person name="Suarez D.L."/>
            <person name="Swayne D.E."/>
        </authorList>
    </citation>
    <scope>NUCLEOTIDE SEQUENCE [LARGE SCALE GENOMIC DNA]</scope>
    <source>
        <strain evidence="2 3">DSM 23236</strain>
    </source>
</reference>
<dbReference type="Pfam" id="PF02541">
    <property type="entry name" value="Ppx-GppA"/>
    <property type="match status" value="1"/>
</dbReference>
<evidence type="ECO:0000313" key="2">
    <source>
        <dbReference type="EMBL" id="SMC29701.1"/>
    </source>
</evidence>
<proteinExistence type="predicted"/>
<accession>A0A1W1Y1M6</accession>
<gene>
    <name evidence="2" type="ORF">SAMN02745857_04035</name>
</gene>
<dbReference type="SUPFAM" id="SSF53067">
    <property type="entry name" value="Actin-like ATPase domain"/>
    <property type="match status" value="2"/>
</dbReference>